<proteinExistence type="predicted"/>
<name>A0A5D0HTP0_9FLAO</name>
<dbReference type="EMBL" id="VSDQ01000679">
    <property type="protein sequence ID" value="TYA74724.1"/>
    <property type="molecule type" value="Genomic_DNA"/>
</dbReference>
<accession>A0A5D0HTP0</accession>
<evidence type="ECO:0000313" key="1">
    <source>
        <dbReference type="EMBL" id="TYA74724.1"/>
    </source>
</evidence>
<sequence length="284" mass="32719">MDSKIISEGMKPEILELLHQGKFEAVFPKIEKKKKRIFDFMKASKEETHFTYEILPSFLNKTVEPIEYSKVAKLNFKSDFVIELIELHRILLVLQDYSKAPEIEKLVSFTLLECIRDGAIYIEENSNNYPQNSINGKIWIDGAGLRIRADELSEYFKSKEDDQNTLETVFLRAKLTNTIMSHYPNLVGPDMIAVALQFEKMGNLDKAKQFLTPVVQDFTSLVQDVEEGIDENEVMDEDFPITESLIQALEGLKRLGENINEDTLNKSKEVLEKLKKATNKVYKK</sequence>
<organism evidence="1 2">
    <name type="scientific">Seonamhaeicola marinus</name>
    <dbReference type="NCBI Taxonomy" id="1912246"/>
    <lineage>
        <taxon>Bacteria</taxon>
        <taxon>Pseudomonadati</taxon>
        <taxon>Bacteroidota</taxon>
        <taxon>Flavobacteriia</taxon>
        <taxon>Flavobacteriales</taxon>
        <taxon>Flavobacteriaceae</taxon>
    </lineage>
</organism>
<protein>
    <submittedName>
        <fullName evidence="1">Uncharacterized protein</fullName>
    </submittedName>
</protein>
<gene>
    <name evidence="1" type="ORF">FUA24_15540</name>
</gene>
<evidence type="ECO:0000313" key="2">
    <source>
        <dbReference type="Proteomes" id="UP000323930"/>
    </source>
</evidence>
<dbReference type="OrthoDB" id="679827at2"/>
<dbReference type="RefSeq" id="WP_148543956.1">
    <property type="nucleotide sequence ID" value="NZ_VSDQ01000679.1"/>
</dbReference>
<dbReference type="Proteomes" id="UP000323930">
    <property type="component" value="Unassembled WGS sequence"/>
</dbReference>
<dbReference type="AlphaFoldDB" id="A0A5D0HTP0"/>
<reference evidence="1 2" key="1">
    <citation type="submission" date="2019-08" db="EMBL/GenBank/DDBJ databases">
        <title>Seonamhaeicola sediminis sp. nov., isolated from marine sediment.</title>
        <authorList>
            <person name="Cao W.R."/>
        </authorList>
    </citation>
    <scope>NUCLEOTIDE SEQUENCE [LARGE SCALE GENOMIC DNA]</scope>
    <source>
        <strain evidence="1 2">B011</strain>
    </source>
</reference>
<keyword evidence="2" id="KW-1185">Reference proteome</keyword>
<comment type="caution">
    <text evidence="1">The sequence shown here is derived from an EMBL/GenBank/DDBJ whole genome shotgun (WGS) entry which is preliminary data.</text>
</comment>